<gene>
    <name evidence="1" type="primary">phnH</name>
    <name evidence="1" type="ORF">ACFQDD_00725</name>
</gene>
<dbReference type="GO" id="GO:0016829">
    <property type="term" value="F:lyase activity"/>
    <property type="evidence" value="ECO:0007669"/>
    <property type="project" value="UniProtKB-KW"/>
</dbReference>
<dbReference type="SUPFAM" id="SSF159709">
    <property type="entry name" value="PhnH-like"/>
    <property type="match status" value="1"/>
</dbReference>
<keyword evidence="2" id="KW-1185">Reference proteome</keyword>
<comment type="caution">
    <text evidence="1">The sequence shown here is derived from an EMBL/GenBank/DDBJ whole genome shotgun (WGS) entry which is preliminary data.</text>
</comment>
<dbReference type="Proteomes" id="UP001596274">
    <property type="component" value="Unassembled WGS sequence"/>
</dbReference>
<dbReference type="Gene3D" id="3.40.50.11310">
    <property type="entry name" value="Bacterial phosphonate metabolism protein PhnH"/>
    <property type="match status" value="1"/>
</dbReference>
<dbReference type="NCBIfam" id="TIGR03292">
    <property type="entry name" value="PhnH_redo"/>
    <property type="match status" value="1"/>
</dbReference>
<keyword evidence="1" id="KW-0456">Lyase</keyword>
<dbReference type="Pfam" id="PF05845">
    <property type="entry name" value="PhnH"/>
    <property type="match status" value="1"/>
</dbReference>
<evidence type="ECO:0000313" key="1">
    <source>
        <dbReference type="EMBL" id="MFC6770060.1"/>
    </source>
</evidence>
<sequence>MRALGLDPVHGTRETFRTLCDAMSRPGTIQQTPNKPADYAVVATLVDHEVKTYTSDSTLKKALSEQGRLQDAHPEDADIVHTHGAPSWDVGELERGSLVEPSDGATVVYDVESVSNRSTNGSTSVTLSGPGVSDATTIHIGLPAAELDSIRKAQSTYPRGIDVVFTVDDRIVAVPRSVSMEVA</sequence>
<accession>A0ABD5SZY4</accession>
<dbReference type="AlphaFoldDB" id="A0ABD5SZY4"/>
<dbReference type="EMBL" id="JBHSWT010000012">
    <property type="protein sequence ID" value="MFC6770060.1"/>
    <property type="molecule type" value="Genomic_DNA"/>
</dbReference>
<name>A0ABD5SZY4_9EURY</name>
<dbReference type="InterPro" id="IPR008772">
    <property type="entry name" value="Phosphonate_metab_PhnH"/>
</dbReference>
<reference evidence="1 2" key="1">
    <citation type="journal article" date="2019" name="Int. J. Syst. Evol. Microbiol.">
        <title>The Global Catalogue of Microorganisms (GCM) 10K type strain sequencing project: providing services to taxonomists for standard genome sequencing and annotation.</title>
        <authorList>
            <consortium name="The Broad Institute Genomics Platform"/>
            <consortium name="The Broad Institute Genome Sequencing Center for Infectious Disease"/>
            <person name="Wu L."/>
            <person name="Ma J."/>
        </authorList>
    </citation>
    <scope>NUCLEOTIDE SEQUENCE [LARGE SCALE GENOMIC DNA]</scope>
    <source>
        <strain evidence="1 2">PJ61</strain>
    </source>
</reference>
<proteinExistence type="predicted"/>
<organism evidence="1 2">
    <name type="scientific">Halorubrum pallidum</name>
    <dbReference type="NCBI Taxonomy" id="1526114"/>
    <lineage>
        <taxon>Archaea</taxon>
        <taxon>Methanobacteriati</taxon>
        <taxon>Methanobacteriota</taxon>
        <taxon>Stenosarchaea group</taxon>
        <taxon>Halobacteria</taxon>
        <taxon>Halobacteriales</taxon>
        <taxon>Haloferacaceae</taxon>
        <taxon>Halorubrum</taxon>
    </lineage>
</organism>
<evidence type="ECO:0000313" key="2">
    <source>
        <dbReference type="Proteomes" id="UP001596274"/>
    </source>
</evidence>
<dbReference type="InterPro" id="IPR038058">
    <property type="entry name" value="PhnH-like_sp"/>
</dbReference>
<protein>
    <submittedName>
        <fullName evidence="1">Phosphonate C-P lyase system protein PhnH</fullName>
    </submittedName>
</protein>